<evidence type="ECO:0000313" key="2">
    <source>
        <dbReference type="EMBL" id="KLV07118.1"/>
    </source>
</evidence>
<organism evidence="2 3">
    <name type="scientific">Photobacterium aquae</name>
    <dbReference type="NCBI Taxonomy" id="1195763"/>
    <lineage>
        <taxon>Bacteria</taxon>
        <taxon>Pseudomonadati</taxon>
        <taxon>Pseudomonadota</taxon>
        <taxon>Gammaproteobacteria</taxon>
        <taxon>Vibrionales</taxon>
        <taxon>Vibrionaceae</taxon>
        <taxon>Photobacterium</taxon>
    </lineage>
</organism>
<feature type="signal peptide" evidence="1">
    <location>
        <begin position="1"/>
        <end position="19"/>
    </location>
</feature>
<keyword evidence="1" id="KW-0732">Signal</keyword>
<sequence length="170" mass="19289">MKLTAIFLSAALIPSMATATTTQCESNKYHQYVDASLVWYQNLVDLAIKHDPSLKEVGNWFLEGRKHHFEFNRQAVDWYLENDKDKLALNQSVESWLQLTQQDIKKLSAQDTALGKTAKIAFDDRQDKPHPKNYDLRSTFAGLLTNPKDIEGPLTQYNAAITAISDISCQ</sequence>
<accession>A0A0J1H5X4</accession>
<reference evidence="2 3" key="1">
    <citation type="submission" date="2015-05" db="EMBL/GenBank/DDBJ databases">
        <title>Photobacterium galathea sp. nov.</title>
        <authorList>
            <person name="Machado H."/>
            <person name="Gram L."/>
        </authorList>
    </citation>
    <scope>NUCLEOTIDE SEQUENCE [LARGE SCALE GENOMIC DNA]</scope>
    <source>
        <strain evidence="2 3">CGMCC 1.12159</strain>
    </source>
</reference>
<dbReference type="PATRIC" id="fig|1195763.3.peg.1285"/>
<keyword evidence="3" id="KW-1185">Reference proteome</keyword>
<proteinExistence type="predicted"/>
<protein>
    <submittedName>
        <fullName evidence="2">Uncharacterized protein</fullName>
    </submittedName>
</protein>
<dbReference type="RefSeq" id="WP_047877968.1">
    <property type="nucleotide sequence ID" value="NZ_LDOT01000006.1"/>
</dbReference>
<gene>
    <name evidence="2" type="ORF">ABT56_06060</name>
</gene>
<dbReference type="OrthoDB" id="5904741at2"/>
<name>A0A0J1H5X4_9GAMM</name>
<feature type="chain" id="PRO_5005252358" evidence="1">
    <location>
        <begin position="20"/>
        <end position="170"/>
    </location>
</feature>
<dbReference type="EMBL" id="LDOT01000006">
    <property type="protein sequence ID" value="KLV07118.1"/>
    <property type="molecule type" value="Genomic_DNA"/>
</dbReference>
<evidence type="ECO:0000313" key="3">
    <source>
        <dbReference type="Proteomes" id="UP000036097"/>
    </source>
</evidence>
<dbReference type="Proteomes" id="UP000036097">
    <property type="component" value="Unassembled WGS sequence"/>
</dbReference>
<comment type="caution">
    <text evidence="2">The sequence shown here is derived from an EMBL/GenBank/DDBJ whole genome shotgun (WGS) entry which is preliminary data.</text>
</comment>
<dbReference type="STRING" id="1195763.ABT56_06060"/>
<dbReference type="AlphaFoldDB" id="A0A0J1H5X4"/>
<evidence type="ECO:0000256" key="1">
    <source>
        <dbReference type="SAM" id="SignalP"/>
    </source>
</evidence>